<evidence type="ECO:0000313" key="2">
    <source>
        <dbReference type="Proteomes" id="UP000739284"/>
    </source>
</evidence>
<name>A0ABS6LBF7_9GAMM</name>
<proteinExistence type="predicted"/>
<dbReference type="RefSeq" id="WP_274387307.1">
    <property type="nucleotide sequence ID" value="NZ_JAFMOY010000110.1"/>
</dbReference>
<evidence type="ECO:0000313" key="1">
    <source>
        <dbReference type="EMBL" id="MBU9844268.1"/>
    </source>
</evidence>
<accession>A0ABS6LBF7</accession>
<dbReference type="Gene3D" id="2.30.110.50">
    <property type="match status" value="1"/>
</dbReference>
<feature type="non-terminal residue" evidence="1">
    <location>
        <position position="110"/>
    </location>
</feature>
<organism evidence="1 2">
    <name type="scientific">Rahnella ecdela</name>
    <dbReference type="NCBI Taxonomy" id="2816250"/>
    <lineage>
        <taxon>Bacteria</taxon>
        <taxon>Pseudomonadati</taxon>
        <taxon>Pseudomonadota</taxon>
        <taxon>Gammaproteobacteria</taxon>
        <taxon>Enterobacterales</taxon>
        <taxon>Yersiniaceae</taxon>
        <taxon>Rahnella</taxon>
    </lineage>
</organism>
<comment type="caution">
    <text evidence="1">The sequence shown here is derived from an EMBL/GenBank/DDBJ whole genome shotgun (WGS) entry which is preliminary data.</text>
</comment>
<dbReference type="Pfam" id="PF05954">
    <property type="entry name" value="Phage_GPD"/>
    <property type="match status" value="1"/>
</dbReference>
<dbReference type="SUPFAM" id="SSF69279">
    <property type="entry name" value="Phage tail proteins"/>
    <property type="match status" value="1"/>
</dbReference>
<dbReference type="Proteomes" id="UP000739284">
    <property type="component" value="Unassembled WGS sequence"/>
</dbReference>
<dbReference type="EMBL" id="JAFMOY010000110">
    <property type="protein sequence ID" value="MBU9844268.1"/>
    <property type="molecule type" value="Genomic_DNA"/>
</dbReference>
<gene>
    <name evidence="1" type="ORF">J1784_04465</name>
</gene>
<reference evidence="1 2" key="1">
    <citation type="submission" date="2021-03" db="EMBL/GenBank/DDBJ databases">
        <title>Five novel Rahnella species.</title>
        <authorList>
            <person name="Brady C."/>
            <person name="Asselin J."/>
            <person name="Beer S."/>
            <person name="Bruberg M.B."/>
            <person name="Crampton B."/>
            <person name="Venter S."/>
            <person name="Arnold D."/>
            <person name="Denman S."/>
        </authorList>
    </citation>
    <scope>NUCLEOTIDE SEQUENCE [LARGE SCALE GENOMIC DNA]</scope>
    <source>
        <strain evidence="1 2">FRB 231</strain>
    </source>
</reference>
<keyword evidence="2" id="KW-1185">Reference proteome</keyword>
<sequence length="110" mass="12363">MATNGTRFTFTAGSVAKDAFAVVSFQLSQAYSELFTLDVTLASSDPAIGFEKVLDELATLTIWQGEEIKRRVRGIVTFCEQGDTGKHQTLYRLTIRPNLWRSAQRRNCRS</sequence>
<protein>
    <submittedName>
        <fullName evidence="1">Type VI secretion system tip protein VgrG</fullName>
    </submittedName>
</protein>